<keyword evidence="2 3" id="KW-0501">Molybdenum cofactor biosynthesis</keyword>
<evidence type="ECO:0000256" key="3">
    <source>
        <dbReference type="HAMAP-Rule" id="MF_00187"/>
    </source>
</evidence>
<name>A0A931GY77_9BACT</name>
<dbReference type="PANTHER" id="PTHR30592:SF1">
    <property type="entry name" value="SULFUR CARRIER PROTEIN FDHD"/>
    <property type="match status" value="1"/>
</dbReference>
<dbReference type="InterPro" id="IPR003786">
    <property type="entry name" value="FdhD"/>
</dbReference>
<comment type="caution">
    <text evidence="3">Lacks conserved residue(s) required for the propagation of feature annotation.</text>
</comment>
<feature type="active site" description="Cysteine persulfide intermediate" evidence="3">
    <location>
        <position position="115"/>
    </location>
</feature>
<comment type="caution">
    <text evidence="4">The sequence shown here is derived from an EMBL/GenBank/DDBJ whole genome shotgun (WGS) entry which is preliminary data.</text>
</comment>
<evidence type="ECO:0000256" key="2">
    <source>
        <dbReference type="ARBA" id="ARBA00023150"/>
    </source>
</evidence>
<dbReference type="Gene3D" id="3.10.20.10">
    <property type="match status" value="1"/>
</dbReference>
<evidence type="ECO:0000313" key="4">
    <source>
        <dbReference type="EMBL" id="MBG9374847.1"/>
    </source>
</evidence>
<dbReference type="GO" id="GO:0006777">
    <property type="term" value="P:Mo-molybdopterin cofactor biosynthetic process"/>
    <property type="evidence" value="ECO:0007669"/>
    <property type="project" value="UniProtKB-UniRule"/>
</dbReference>
<dbReference type="GO" id="GO:0005737">
    <property type="term" value="C:cytoplasm"/>
    <property type="evidence" value="ECO:0007669"/>
    <property type="project" value="UniProtKB-SubCell"/>
</dbReference>
<protein>
    <recommendedName>
        <fullName evidence="3">Sulfur carrier protein FdhD</fullName>
    </recommendedName>
</protein>
<accession>A0A931GY77</accession>
<dbReference type="RefSeq" id="WP_196988936.1">
    <property type="nucleotide sequence ID" value="NZ_JADWYR010000001.1"/>
</dbReference>
<dbReference type="PIRSF" id="PIRSF015626">
    <property type="entry name" value="FdhD"/>
    <property type="match status" value="1"/>
</dbReference>
<sequence length="274" mass="29926">MKSTTTLHIHKYKQQQHFYTTDMLIEELPLQIVVEHGSKDNRVQEELSVTMRTPGNDEDLVRGFLFCEGFINNAADIAAMEIAPADNNKITIKLQPSITFTTGGKKRNFVAAASCGFCGKTNAAEMLEQSYAPLSTAFTIPAAMLYKLPSLFSTSQNLFSQTGGSHAVVLTDSTLSLLHLSEDVGRHNATDKLIGKMLAAHQLPLQHNIMLFSGRLGYELVQKALKAGVPMVCSIGAPTSLAIEIAARNGMTVVGFLKENTFNIYCGEERILQS</sequence>
<keyword evidence="1 3" id="KW-0963">Cytoplasm</keyword>
<comment type="subcellular location">
    <subcellularLocation>
        <location evidence="3">Cytoplasm</location>
    </subcellularLocation>
</comment>
<organism evidence="4 5">
    <name type="scientific">Panacibacter microcysteis</name>
    <dbReference type="NCBI Taxonomy" id="2793269"/>
    <lineage>
        <taxon>Bacteria</taxon>
        <taxon>Pseudomonadati</taxon>
        <taxon>Bacteroidota</taxon>
        <taxon>Chitinophagia</taxon>
        <taxon>Chitinophagales</taxon>
        <taxon>Chitinophagaceae</taxon>
        <taxon>Panacibacter</taxon>
    </lineage>
</organism>
<proteinExistence type="inferred from homology"/>
<evidence type="ECO:0000313" key="5">
    <source>
        <dbReference type="Proteomes" id="UP000628448"/>
    </source>
</evidence>
<dbReference type="GO" id="GO:0016783">
    <property type="term" value="F:sulfurtransferase activity"/>
    <property type="evidence" value="ECO:0007669"/>
    <property type="project" value="InterPro"/>
</dbReference>
<dbReference type="NCBIfam" id="TIGR00129">
    <property type="entry name" value="fdhD_narQ"/>
    <property type="match status" value="1"/>
</dbReference>
<dbReference type="HAMAP" id="MF_00187">
    <property type="entry name" value="FdhD"/>
    <property type="match status" value="1"/>
</dbReference>
<dbReference type="GO" id="GO:0097163">
    <property type="term" value="F:sulfur carrier activity"/>
    <property type="evidence" value="ECO:0007669"/>
    <property type="project" value="UniProtKB-UniRule"/>
</dbReference>
<dbReference type="Gene3D" id="3.40.140.10">
    <property type="entry name" value="Cytidine Deaminase, domain 2"/>
    <property type="match status" value="1"/>
</dbReference>
<dbReference type="Proteomes" id="UP000628448">
    <property type="component" value="Unassembled WGS sequence"/>
</dbReference>
<dbReference type="SUPFAM" id="SSF53927">
    <property type="entry name" value="Cytidine deaminase-like"/>
    <property type="match status" value="1"/>
</dbReference>
<dbReference type="AlphaFoldDB" id="A0A931GY77"/>
<comment type="similarity">
    <text evidence="3">Belongs to the FdhD family.</text>
</comment>
<evidence type="ECO:0000256" key="1">
    <source>
        <dbReference type="ARBA" id="ARBA00022490"/>
    </source>
</evidence>
<keyword evidence="5" id="KW-1185">Reference proteome</keyword>
<dbReference type="PANTHER" id="PTHR30592">
    <property type="entry name" value="FORMATE DEHYDROGENASE"/>
    <property type="match status" value="1"/>
</dbReference>
<gene>
    <name evidence="3 4" type="primary">fdhD</name>
    <name evidence="4" type="ORF">I5907_01260</name>
</gene>
<reference evidence="4" key="1">
    <citation type="submission" date="2020-11" db="EMBL/GenBank/DDBJ databases">
        <title>Bacterial whole genome sequence for Panacibacter sp. DH6.</title>
        <authorList>
            <person name="Le V."/>
            <person name="Ko S."/>
            <person name="Ahn C.-Y."/>
            <person name="Oh H.-M."/>
        </authorList>
    </citation>
    <scope>NUCLEOTIDE SEQUENCE</scope>
    <source>
        <strain evidence="4">DH6</strain>
    </source>
</reference>
<comment type="function">
    <text evidence="3">Required for formate dehydrogenase (FDH) activity. Acts as a sulfur carrier protein that transfers sulfur from IscS to the molybdenum cofactor prior to its insertion into FDH.</text>
</comment>
<dbReference type="Pfam" id="PF02634">
    <property type="entry name" value="FdhD-NarQ"/>
    <property type="match status" value="1"/>
</dbReference>
<dbReference type="InterPro" id="IPR016193">
    <property type="entry name" value="Cytidine_deaminase-like"/>
</dbReference>
<dbReference type="EMBL" id="JADWYR010000001">
    <property type="protein sequence ID" value="MBG9374847.1"/>
    <property type="molecule type" value="Genomic_DNA"/>
</dbReference>